<keyword evidence="3 5" id="KW-0949">S-adenosyl-L-methionine</keyword>
<dbReference type="STRING" id="485916.Dtox_2442"/>
<accession>C8W0J6</accession>
<dbReference type="Pfam" id="PF00145">
    <property type="entry name" value="DNA_methylase"/>
    <property type="match status" value="1"/>
</dbReference>
<reference evidence="9 10" key="1">
    <citation type="journal article" date="2009" name="Stand. Genomic Sci.">
        <title>Complete genome sequence of Desulfotomaculum acetoxidans type strain (5575).</title>
        <authorList>
            <person name="Spring S."/>
            <person name="Lapidus A."/>
            <person name="Schroder M."/>
            <person name="Gleim D."/>
            <person name="Sims D."/>
            <person name="Meincke L."/>
            <person name="Glavina Del Rio T."/>
            <person name="Tice H."/>
            <person name="Copeland A."/>
            <person name="Cheng J.F."/>
            <person name="Lucas S."/>
            <person name="Chen F."/>
            <person name="Nolan M."/>
            <person name="Bruce D."/>
            <person name="Goodwin L."/>
            <person name="Pitluck S."/>
            <person name="Ivanova N."/>
            <person name="Mavromatis K."/>
            <person name="Mikhailova N."/>
            <person name="Pati A."/>
            <person name="Chen A."/>
            <person name="Palaniappan K."/>
            <person name="Land M."/>
            <person name="Hauser L."/>
            <person name="Chang Y.J."/>
            <person name="Jeffries C.D."/>
            <person name="Chain P."/>
            <person name="Saunders E."/>
            <person name="Brettin T."/>
            <person name="Detter J.C."/>
            <person name="Goker M."/>
            <person name="Bristow J."/>
            <person name="Eisen J.A."/>
            <person name="Markowitz V."/>
            <person name="Hugenholtz P."/>
            <person name="Kyrpides N.C."/>
            <person name="Klenk H.P."/>
            <person name="Han C."/>
        </authorList>
    </citation>
    <scope>NUCLEOTIDE SEQUENCE [LARGE SCALE GENOMIC DNA]</scope>
    <source>
        <strain evidence="10">ATCC 49208 / DSM 771 / VKM B-1644</strain>
    </source>
</reference>
<protein>
    <recommendedName>
        <fullName evidence="7">Cytosine-specific methyltransferase</fullName>
        <ecNumber evidence="7">2.1.1.37</ecNumber>
    </recommendedName>
</protein>
<dbReference type="PANTHER" id="PTHR10629">
    <property type="entry name" value="CYTOSINE-SPECIFIC METHYLTRANSFERASE"/>
    <property type="match status" value="1"/>
</dbReference>
<dbReference type="PRINTS" id="PR00105">
    <property type="entry name" value="C5METTRFRASE"/>
</dbReference>
<dbReference type="PANTHER" id="PTHR10629:SF52">
    <property type="entry name" value="DNA (CYTOSINE-5)-METHYLTRANSFERASE 1"/>
    <property type="match status" value="1"/>
</dbReference>
<keyword evidence="8" id="KW-1133">Transmembrane helix</keyword>
<keyword evidence="2 5" id="KW-0808">Transferase</keyword>
<dbReference type="InterPro" id="IPR050390">
    <property type="entry name" value="C5-Methyltransferase"/>
</dbReference>
<keyword evidence="1 5" id="KW-0489">Methyltransferase</keyword>
<dbReference type="GO" id="GO:0003886">
    <property type="term" value="F:DNA (cytosine-5-)-methyltransferase activity"/>
    <property type="evidence" value="ECO:0007669"/>
    <property type="project" value="UniProtKB-EC"/>
</dbReference>
<evidence type="ECO:0000256" key="5">
    <source>
        <dbReference type="PROSITE-ProRule" id="PRU01016"/>
    </source>
</evidence>
<proteinExistence type="inferred from homology"/>
<dbReference type="Proteomes" id="UP000002217">
    <property type="component" value="Chromosome"/>
</dbReference>
<dbReference type="EC" id="2.1.1.37" evidence="7"/>
<keyword evidence="8" id="KW-0812">Transmembrane</keyword>
<dbReference type="OrthoDB" id="9813719at2"/>
<evidence type="ECO:0000256" key="7">
    <source>
        <dbReference type="RuleBase" id="RU000417"/>
    </source>
</evidence>
<feature type="transmembrane region" description="Helical" evidence="8">
    <location>
        <begin position="6"/>
        <end position="24"/>
    </location>
</feature>
<keyword evidence="4" id="KW-0680">Restriction system</keyword>
<keyword evidence="10" id="KW-1185">Reference proteome</keyword>
<name>C8W0J6_DESAS</name>
<evidence type="ECO:0000256" key="2">
    <source>
        <dbReference type="ARBA" id="ARBA00022679"/>
    </source>
</evidence>
<dbReference type="KEGG" id="dae:Dtox_2442"/>
<dbReference type="PROSITE" id="PS00094">
    <property type="entry name" value="C5_MTASE_1"/>
    <property type="match status" value="1"/>
</dbReference>
<dbReference type="AlphaFoldDB" id="C8W0J6"/>
<dbReference type="EMBL" id="CP001720">
    <property type="protein sequence ID" value="ACV63251.1"/>
    <property type="molecule type" value="Genomic_DNA"/>
</dbReference>
<dbReference type="PROSITE" id="PS51679">
    <property type="entry name" value="SAM_MT_C5"/>
    <property type="match status" value="1"/>
</dbReference>
<comment type="catalytic activity">
    <reaction evidence="7">
        <text>a 2'-deoxycytidine in DNA + S-adenosyl-L-methionine = a 5-methyl-2'-deoxycytidine in DNA + S-adenosyl-L-homocysteine + H(+)</text>
        <dbReference type="Rhea" id="RHEA:13681"/>
        <dbReference type="Rhea" id="RHEA-COMP:11369"/>
        <dbReference type="Rhea" id="RHEA-COMP:11370"/>
        <dbReference type="ChEBI" id="CHEBI:15378"/>
        <dbReference type="ChEBI" id="CHEBI:57856"/>
        <dbReference type="ChEBI" id="CHEBI:59789"/>
        <dbReference type="ChEBI" id="CHEBI:85452"/>
        <dbReference type="ChEBI" id="CHEBI:85454"/>
        <dbReference type="EC" id="2.1.1.37"/>
    </reaction>
</comment>
<dbReference type="InterPro" id="IPR029063">
    <property type="entry name" value="SAM-dependent_MTases_sf"/>
</dbReference>
<dbReference type="NCBIfam" id="TIGR00675">
    <property type="entry name" value="dcm"/>
    <property type="match status" value="1"/>
</dbReference>
<evidence type="ECO:0000256" key="6">
    <source>
        <dbReference type="RuleBase" id="RU000416"/>
    </source>
</evidence>
<dbReference type="InterPro" id="IPR001525">
    <property type="entry name" value="C5_MeTfrase"/>
</dbReference>
<dbReference type="HOGENOM" id="CLU_006958_2_4_9"/>
<dbReference type="Gene3D" id="3.40.50.150">
    <property type="entry name" value="Vaccinia Virus protein VP39"/>
    <property type="match status" value="1"/>
</dbReference>
<evidence type="ECO:0000256" key="1">
    <source>
        <dbReference type="ARBA" id="ARBA00022603"/>
    </source>
</evidence>
<keyword evidence="8" id="KW-0472">Membrane</keyword>
<sequence length="464" mass="53443">MNLVTFIVWCKNLLFAILFVRVLVEGENNVELKRPVYIDLFAGCGGISLGLMNAGWQGFFAIEKSPMAFETLKYNLIDGNKVHYNWPKWLSKEPHDICKFRVRFWRQLKTISGQIDLIAGGPPCQGYSFAGKRSSDDERNELFKKYIGMVKCLSPKIIFFENVEGITVPIGKEKKNELNKRKKSGKKPLPYSQKIENSLKRLGYNVFTALVNFSEYGIPQSRTRFILIGFDIKSFGNVIDNPFEKLRSLRDNFLKEKGLTLEKISIKDAISDLESIRFGKVPSQDSKGFYHGLKGQAESAFQKLMREDIDVGNRVPDSHRLVNHTQEIIQRFSLILSKCKKGVQINSEERMRYDTKKHCIVPADELEPSPTLTSLPDDLLHYNEPRVLTVREYARLQSFPDWFEFKNNYTTGGKRRKIECPRYTQVANAVPPLFAEILGQVLIKYIEQINCNYCEFDRQTSNSI</sequence>
<evidence type="ECO:0000313" key="10">
    <source>
        <dbReference type="Proteomes" id="UP000002217"/>
    </source>
</evidence>
<feature type="transmembrane region" description="Helical" evidence="8">
    <location>
        <begin position="36"/>
        <end position="56"/>
    </location>
</feature>
<dbReference type="Gene3D" id="3.90.120.10">
    <property type="entry name" value="DNA Methylase, subunit A, domain 2"/>
    <property type="match status" value="1"/>
</dbReference>
<gene>
    <name evidence="9" type="ordered locus">Dtox_2442</name>
</gene>
<evidence type="ECO:0000256" key="4">
    <source>
        <dbReference type="ARBA" id="ARBA00022747"/>
    </source>
</evidence>
<comment type="similarity">
    <text evidence="5 6">Belongs to the class I-like SAM-binding methyltransferase superfamily. C5-methyltransferase family.</text>
</comment>
<dbReference type="REBASE" id="21981">
    <property type="entry name" value="M.DacORF2442P"/>
</dbReference>
<dbReference type="SUPFAM" id="SSF53335">
    <property type="entry name" value="S-adenosyl-L-methionine-dependent methyltransferases"/>
    <property type="match status" value="1"/>
</dbReference>
<dbReference type="GO" id="GO:0009307">
    <property type="term" value="P:DNA restriction-modification system"/>
    <property type="evidence" value="ECO:0007669"/>
    <property type="project" value="UniProtKB-KW"/>
</dbReference>
<dbReference type="InterPro" id="IPR018117">
    <property type="entry name" value="C5_DNA_meth_AS"/>
</dbReference>
<organism evidence="9 10">
    <name type="scientific">Desulfofarcimen acetoxidans (strain ATCC 49208 / DSM 771 / KCTC 5769 / VKM B-1644 / 5575)</name>
    <name type="common">Desulfotomaculum acetoxidans</name>
    <dbReference type="NCBI Taxonomy" id="485916"/>
    <lineage>
        <taxon>Bacteria</taxon>
        <taxon>Bacillati</taxon>
        <taxon>Bacillota</taxon>
        <taxon>Clostridia</taxon>
        <taxon>Eubacteriales</taxon>
        <taxon>Peptococcaceae</taxon>
        <taxon>Desulfofarcimen</taxon>
    </lineage>
</organism>
<evidence type="ECO:0000313" key="9">
    <source>
        <dbReference type="EMBL" id="ACV63251.1"/>
    </source>
</evidence>
<dbReference type="GO" id="GO:0032259">
    <property type="term" value="P:methylation"/>
    <property type="evidence" value="ECO:0007669"/>
    <property type="project" value="UniProtKB-KW"/>
</dbReference>
<feature type="active site" evidence="5">
    <location>
        <position position="124"/>
    </location>
</feature>
<evidence type="ECO:0000256" key="8">
    <source>
        <dbReference type="SAM" id="Phobius"/>
    </source>
</evidence>
<evidence type="ECO:0000256" key="3">
    <source>
        <dbReference type="ARBA" id="ARBA00022691"/>
    </source>
</evidence>
<dbReference type="eggNOG" id="COG0270">
    <property type="taxonomic scope" value="Bacteria"/>
</dbReference>